<evidence type="ECO:0000313" key="2">
    <source>
        <dbReference type="EMBL" id="SDS69279.1"/>
    </source>
</evidence>
<organism evidence="2 3">
    <name type="scientific">Pseudomonas trivialis</name>
    <dbReference type="NCBI Taxonomy" id="200450"/>
    <lineage>
        <taxon>Bacteria</taxon>
        <taxon>Pseudomonadati</taxon>
        <taxon>Pseudomonadota</taxon>
        <taxon>Gammaproteobacteria</taxon>
        <taxon>Pseudomonadales</taxon>
        <taxon>Pseudomonadaceae</taxon>
        <taxon>Pseudomonas</taxon>
    </lineage>
</organism>
<dbReference type="EMBL" id="LT629760">
    <property type="protein sequence ID" value="SDS69279.1"/>
    <property type="molecule type" value="Genomic_DNA"/>
</dbReference>
<feature type="transmembrane region" description="Helical" evidence="1">
    <location>
        <begin position="6"/>
        <end position="26"/>
    </location>
</feature>
<accession>A0ABY0UHP9</accession>
<evidence type="ECO:0000256" key="1">
    <source>
        <dbReference type="SAM" id="Phobius"/>
    </source>
</evidence>
<proteinExistence type="predicted"/>
<keyword evidence="1" id="KW-0812">Transmembrane</keyword>
<keyword evidence="3" id="KW-1185">Reference proteome</keyword>
<name>A0ABY0UHP9_9PSED</name>
<reference evidence="2 3" key="1">
    <citation type="submission" date="2016-10" db="EMBL/GenBank/DDBJ databases">
        <authorList>
            <person name="Varghese N."/>
            <person name="Submissions S."/>
        </authorList>
    </citation>
    <scope>NUCLEOTIDE SEQUENCE [LARGE SCALE GENOMIC DNA]</scope>
    <source>
        <strain evidence="2 3">BS3111</strain>
    </source>
</reference>
<sequence>MPNLTWAAWLVVIGFVAVFLACSWGISQSV</sequence>
<evidence type="ECO:0008006" key="4">
    <source>
        <dbReference type="Google" id="ProtNLM"/>
    </source>
</evidence>
<keyword evidence="1" id="KW-0472">Membrane</keyword>
<keyword evidence="1" id="KW-1133">Transmembrane helix</keyword>
<gene>
    <name evidence="2" type="ORF">SAMN04490205_3314</name>
</gene>
<dbReference type="Proteomes" id="UP000183126">
    <property type="component" value="Chromosome I"/>
</dbReference>
<protein>
    <recommendedName>
        <fullName evidence="4">Lipoprotein</fullName>
    </recommendedName>
</protein>
<evidence type="ECO:0000313" key="3">
    <source>
        <dbReference type="Proteomes" id="UP000183126"/>
    </source>
</evidence>